<gene>
    <name evidence="2" type="ORF">FZC79_16015</name>
</gene>
<comment type="caution">
    <text evidence="2">The sequence shown here is derived from an EMBL/GenBank/DDBJ whole genome shotgun (WGS) entry which is preliminary data.</text>
</comment>
<keyword evidence="1" id="KW-1133">Transmembrane helix</keyword>
<sequence length="142" mass="15917">MPQYPGKNPALGIFPKVTIYKITALHNEVRNMNVGLGLTLITVALLCIGLSIPLYLGKVEMNYLYGVRFPKSFQSEEAWYKINKYGGLMLIIWSIPELLLGIAVLFLPPVKETVSVIIAFSPVLFLLPPLIQSYIYSEKVTE</sequence>
<feature type="transmembrane region" description="Helical" evidence="1">
    <location>
        <begin position="113"/>
        <end position="136"/>
    </location>
</feature>
<evidence type="ECO:0000313" key="3">
    <source>
        <dbReference type="Proteomes" id="UP000323317"/>
    </source>
</evidence>
<keyword evidence="1" id="KW-0472">Membrane</keyword>
<feature type="transmembrane region" description="Helical" evidence="1">
    <location>
        <begin position="34"/>
        <end position="56"/>
    </location>
</feature>
<dbReference type="Proteomes" id="UP000323317">
    <property type="component" value="Unassembled WGS sequence"/>
</dbReference>
<dbReference type="InterPro" id="IPR025962">
    <property type="entry name" value="SdpI/YhfL"/>
</dbReference>
<reference evidence="2 3" key="1">
    <citation type="submission" date="2019-08" db="EMBL/GenBank/DDBJ databases">
        <title>Bacillus genomes from the desert of Cuatro Cienegas, Coahuila.</title>
        <authorList>
            <person name="Olmedo-Alvarez G."/>
        </authorList>
    </citation>
    <scope>NUCLEOTIDE SEQUENCE [LARGE SCALE GENOMIC DNA]</scope>
    <source>
        <strain evidence="2 3">CH40_1T</strain>
    </source>
</reference>
<keyword evidence="1" id="KW-0812">Transmembrane</keyword>
<accession>A0A5D4K9A3</accession>
<name>A0A5D4K9A3_9BACI</name>
<feature type="transmembrane region" description="Helical" evidence="1">
    <location>
        <begin position="85"/>
        <end position="107"/>
    </location>
</feature>
<dbReference type="AlphaFoldDB" id="A0A5D4K9A3"/>
<evidence type="ECO:0000313" key="2">
    <source>
        <dbReference type="EMBL" id="TYR73964.1"/>
    </source>
</evidence>
<evidence type="ECO:0000256" key="1">
    <source>
        <dbReference type="SAM" id="Phobius"/>
    </source>
</evidence>
<proteinExistence type="predicted"/>
<dbReference type="Pfam" id="PF13630">
    <property type="entry name" value="SdpI"/>
    <property type="match status" value="1"/>
</dbReference>
<organism evidence="2 3">
    <name type="scientific">Rossellomorea vietnamensis</name>
    <dbReference type="NCBI Taxonomy" id="218284"/>
    <lineage>
        <taxon>Bacteria</taxon>
        <taxon>Bacillati</taxon>
        <taxon>Bacillota</taxon>
        <taxon>Bacilli</taxon>
        <taxon>Bacillales</taxon>
        <taxon>Bacillaceae</taxon>
        <taxon>Rossellomorea</taxon>
    </lineage>
</organism>
<protein>
    <submittedName>
        <fullName evidence="2">SdpI family protein</fullName>
    </submittedName>
</protein>
<dbReference type="EMBL" id="VTEH01000014">
    <property type="protein sequence ID" value="TYR73964.1"/>
    <property type="molecule type" value="Genomic_DNA"/>
</dbReference>